<accession>A0A4Y9L2V0</accession>
<comment type="caution">
    <text evidence="2">The sequence shown here is derived from an EMBL/GenBank/DDBJ whole genome shotgun (WGS) entry which is preliminary data.</text>
</comment>
<dbReference type="InterPro" id="IPR003346">
    <property type="entry name" value="Transposase_20"/>
</dbReference>
<protein>
    <recommendedName>
        <fullName evidence="1">Transposase IS116/IS110/IS902 C-terminal domain-containing protein</fullName>
    </recommendedName>
</protein>
<dbReference type="GO" id="GO:0003677">
    <property type="term" value="F:DNA binding"/>
    <property type="evidence" value="ECO:0007669"/>
    <property type="project" value="InterPro"/>
</dbReference>
<proteinExistence type="predicted"/>
<feature type="domain" description="Transposase IS116/IS110/IS902 C-terminal" evidence="1">
    <location>
        <begin position="2"/>
        <end position="63"/>
    </location>
</feature>
<dbReference type="AlphaFoldDB" id="A0A4Y9L2V0"/>
<evidence type="ECO:0000313" key="3">
    <source>
        <dbReference type="Proteomes" id="UP000297966"/>
    </source>
</evidence>
<dbReference type="OrthoDB" id="5289737at2"/>
<dbReference type="GO" id="GO:0004803">
    <property type="term" value="F:transposase activity"/>
    <property type="evidence" value="ECO:0007669"/>
    <property type="project" value="InterPro"/>
</dbReference>
<organism evidence="2 3">
    <name type="scientific">Bradyrhizobium niftali</name>
    <dbReference type="NCBI Taxonomy" id="2560055"/>
    <lineage>
        <taxon>Bacteria</taxon>
        <taxon>Pseudomonadati</taxon>
        <taxon>Pseudomonadota</taxon>
        <taxon>Alphaproteobacteria</taxon>
        <taxon>Hyphomicrobiales</taxon>
        <taxon>Nitrobacteraceae</taxon>
        <taxon>Bradyrhizobium</taxon>
    </lineage>
</organism>
<evidence type="ECO:0000313" key="2">
    <source>
        <dbReference type="EMBL" id="TFV36554.1"/>
    </source>
</evidence>
<dbReference type="Proteomes" id="UP000297966">
    <property type="component" value="Unassembled WGS sequence"/>
</dbReference>
<keyword evidence="3" id="KW-1185">Reference proteome</keyword>
<evidence type="ECO:0000259" key="1">
    <source>
        <dbReference type="Pfam" id="PF02371"/>
    </source>
</evidence>
<sequence length="66" mass="7017">MTATALVVLAPTAQAFKRGCDFAAWLGLTQLQRSTGGKQKLGKTSRMDERTPRRLLTIGVSAAVLG</sequence>
<name>A0A4Y9L2V0_9BRAD</name>
<gene>
    <name evidence="2" type="ORF">E4K65_45215</name>
</gene>
<reference evidence="2 3" key="1">
    <citation type="submission" date="2019-03" db="EMBL/GenBank/DDBJ databases">
        <title>Bradyrhizobium diversity isolated from nodules of Chamaecrista fasciculata.</title>
        <authorList>
            <person name="Klepa M.S."/>
            <person name="Urquiaga M.O."/>
            <person name="Hungria M."/>
            <person name="Delamuta J.R."/>
        </authorList>
    </citation>
    <scope>NUCLEOTIDE SEQUENCE [LARGE SCALE GENOMIC DNA]</scope>
    <source>
        <strain evidence="2 3">CNPSo 3448</strain>
    </source>
</reference>
<dbReference type="EMBL" id="SPQT01000065">
    <property type="protein sequence ID" value="TFV36554.1"/>
    <property type="molecule type" value="Genomic_DNA"/>
</dbReference>
<dbReference type="RefSeq" id="WP_135179583.1">
    <property type="nucleotide sequence ID" value="NZ_SPQT01000065.1"/>
</dbReference>
<dbReference type="GO" id="GO:0006313">
    <property type="term" value="P:DNA transposition"/>
    <property type="evidence" value="ECO:0007669"/>
    <property type="project" value="InterPro"/>
</dbReference>
<dbReference type="Pfam" id="PF02371">
    <property type="entry name" value="Transposase_20"/>
    <property type="match status" value="1"/>
</dbReference>